<keyword evidence="3" id="KW-1185">Reference proteome</keyword>
<proteinExistence type="predicted"/>
<dbReference type="GO" id="GO:0016787">
    <property type="term" value="F:hydrolase activity"/>
    <property type="evidence" value="ECO:0007669"/>
    <property type="project" value="UniProtKB-KW"/>
</dbReference>
<dbReference type="EMBL" id="CP000776">
    <property type="protein sequence ID" value="ABS51283.1"/>
    <property type="molecule type" value="Genomic_DNA"/>
</dbReference>
<name>A7I2Z2_CAMHC</name>
<reference evidence="3" key="1">
    <citation type="submission" date="2007-07" db="EMBL/GenBank/DDBJ databases">
        <title>Complete genome sequence of Campylobacter hominis ATCC BAA-381, a commensal isolated from the human gastrointestinal tract.</title>
        <authorList>
            <person name="Fouts D.E."/>
            <person name="Mongodin E.F."/>
            <person name="Puiu D."/>
            <person name="Sebastian Y."/>
            <person name="Miller W.G."/>
            <person name="Mandrell R.E."/>
            <person name="Nelson K.E."/>
        </authorList>
    </citation>
    <scope>NUCLEOTIDE SEQUENCE [LARGE SCALE GENOMIC DNA]</scope>
    <source>
        <strain evidence="3">ATCC BAA-381 / LMG 19568 / NCTC 13146 / CH001A</strain>
    </source>
</reference>
<dbReference type="AlphaFoldDB" id="A7I2Z2"/>
<dbReference type="InterPro" id="IPR029058">
    <property type="entry name" value="AB_hydrolase_fold"/>
</dbReference>
<protein>
    <submittedName>
        <fullName evidence="2">Hydrolase with alpha/beta fold</fullName>
    </submittedName>
</protein>
<sequence>MIFFPKSLEQNFAWNFNDKFDEFFIYVGDEIFNQKSVSLNLIAFRAENPKGAVLFLHGNAGNLGDFAHFRNIFLKHGFDFYVYDYRGFGKSGGRIYNSYELFNDAGKIFEFMKNDFVKRNLDSTSQTDMTSKYQKNNFIIIGYSIGSGIAANIGTQMKVHTILIAPYFSLRELAVQKLPFVPSFLVRYDIKTNEYLQKNCCAKSFKIDIIYAEFDTLIPPVNALRLAKIAPNARVFEVMAGHNDILYNPKMNEIFDEILTQK</sequence>
<dbReference type="PANTHER" id="PTHR12277:SF81">
    <property type="entry name" value="PROTEIN ABHD13"/>
    <property type="match status" value="1"/>
</dbReference>
<dbReference type="STRING" id="360107.CHAB381_1334"/>
<dbReference type="Pfam" id="PF12146">
    <property type="entry name" value="Hydrolase_4"/>
    <property type="match status" value="1"/>
</dbReference>
<feature type="domain" description="Serine aminopeptidase S33" evidence="1">
    <location>
        <begin position="48"/>
        <end position="174"/>
    </location>
</feature>
<dbReference type="HOGENOM" id="CLU_029375_2_1_7"/>
<evidence type="ECO:0000313" key="2">
    <source>
        <dbReference type="EMBL" id="ABS51283.1"/>
    </source>
</evidence>
<evidence type="ECO:0000313" key="3">
    <source>
        <dbReference type="Proteomes" id="UP000002407"/>
    </source>
</evidence>
<dbReference type="KEGG" id="cha:CHAB381_1334"/>
<dbReference type="Gene3D" id="3.40.50.1820">
    <property type="entry name" value="alpha/beta hydrolase"/>
    <property type="match status" value="1"/>
</dbReference>
<dbReference type="InterPro" id="IPR022742">
    <property type="entry name" value="Hydrolase_4"/>
</dbReference>
<dbReference type="Proteomes" id="UP000002407">
    <property type="component" value="Chromosome"/>
</dbReference>
<accession>A7I2Z2</accession>
<organism evidence="2 3">
    <name type="scientific">Campylobacter hominis (strain ATCC BAA-381 / DSM 21671 / CCUG 45161 / LMG 19568 / NCTC 13146 / CH001A)</name>
    <dbReference type="NCBI Taxonomy" id="360107"/>
    <lineage>
        <taxon>Bacteria</taxon>
        <taxon>Pseudomonadati</taxon>
        <taxon>Campylobacterota</taxon>
        <taxon>Epsilonproteobacteria</taxon>
        <taxon>Campylobacterales</taxon>
        <taxon>Campylobacteraceae</taxon>
        <taxon>Campylobacter</taxon>
    </lineage>
</organism>
<dbReference type="SUPFAM" id="SSF53474">
    <property type="entry name" value="alpha/beta-Hydrolases"/>
    <property type="match status" value="1"/>
</dbReference>
<gene>
    <name evidence="2" type="ordered locus">CHAB381_1334</name>
</gene>
<dbReference type="eggNOG" id="COG1073">
    <property type="taxonomic scope" value="Bacteria"/>
</dbReference>
<keyword evidence="2" id="KW-0378">Hydrolase</keyword>
<dbReference type="PANTHER" id="PTHR12277">
    <property type="entry name" value="ALPHA/BETA HYDROLASE DOMAIN-CONTAINING PROTEIN"/>
    <property type="match status" value="1"/>
</dbReference>
<evidence type="ECO:0000259" key="1">
    <source>
        <dbReference type="Pfam" id="PF12146"/>
    </source>
</evidence>